<organism evidence="1 2">
    <name type="scientific">Hungatella hathewayi</name>
    <dbReference type="NCBI Taxonomy" id="154046"/>
    <lineage>
        <taxon>Bacteria</taxon>
        <taxon>Bacillati</taxon>
        <taxon>Bacillota</taxon>
        <taxon>Clostridia</taxon>
        <taxon>Lachnospirales</taxon>
        <taxon>Lachnospiraceae</taxon>
        <taxon>Hungatella</taxon>
    </lineage>
</organism>
<evidence type="ECO:0000313" key="1">
    <source>
        <dbReference type="EMBL" id="CUO72079.1"/>
    </source>
</evidence>
<gene>
    <name evidence="1" type="ORF">ERS852407_03714</name>
</gene>
<name>A0A174HGE5_9FIRM</name>
<dbReference type="AlphaFoldDB" id="A0A174HGE5"/>
<accession>A0A174HGE5</accession>
<proteinExistence type="predicted"/>
<reference evidence="1 2" key="1">
    <citation type="submission" date="2015-09" db="EMBL/GenBank/DDBJ databases">
        <authorList>
            <consortium name="Pathogen Informatics"/>
        </authorList>
    </citation>
    <scope>NUCLEOTIDE SEQUENCE [LARGE SCALE GENOMIC DNA]</scope>
    <source>
        <strain evidence="1 2">2789STDY5608850</strain>
    </source>
</reference>
<dbReference type="EMBL" id="CYZE01000010">
    <property type="protein sequence ID" value="CUO72079.1"/>
    <property type="molecule type" value="Genomic_DNA"/>
</dbReference>
<dbReference type="Proteomes" id="UP000095651">
    <property type="component" value="Unassembled WGS sequence"/>
</dbReference>
<protein>
    <submittedName>
        <fullName evidence="1">Uncharacterized protein</fullName>
    </submittedName>
</protein>
<evidence type="ECO:0000313" key="2">
    <source>
        <dbReference type="Proteomes" id="UP000095651"/>
    </source>
</evidence>
<sequence length="188" mass="21961">MQERPILERKNIPIASLLRTPSIRKEIHSICQNQCVDDTFLTSASVTFRQLFLLSSKERIPGGTMELIFEFLASEDRSHPVFLEEEYAYLKEPAWCLNMSEISYMKVSLEKRGEYVFSIHKIQKEIDPVSGKPYLILFPEDSGKTNGCSEDRERMGEERNVTFDHEYQMQEFMKEIILNGMVDLEDYS</sequence>